<dbReference type="GO" id="GO:0004553">
    <property type="term" value="F:hydrolase activity, hydrolyzing O-glycosyl compounds"/>
    <property type="evidence" value="ECO:0007669"/>
    <property type="project" value="InterPro"/>
</dbReference>
<evidence type="ECO:0000259" key="2">
    <source>
        <dbReference type="Pfam" id="PF00535"/>
    </source>
</evidence>
<keyword evidence="1" id="KW-1133">Transmembrane helix</keyword>
<evidence type="ECO:0000259" key="3">
    <source>
        <dbReference type="Pfam" id="PF02836"/>
    </source>
</evidence>
<dbReference type="PANTHER" id="PTHR43685">
    <property type="entry name" value="GLYCOSYLTRANSFERASE"/>
    <property type="match status" value="1"/>
</dbReference>
<protein>
    <submittedName>
        <fullName evidence="4">Glycosyltransferase</fullName>
    </submittedName>
</protein>
<dbReference type="Gene3D" id="3.20.20.80">
    <property type="entry name" value="Glycosidases"/>
    <property type="match status" value="1"/>
</dbReference>
<accession>A0A932MKN2</accession>
<sequence length="858" mass="94849">MAAAAEGNGHSAAGVALAAPPSQAIEGAGRPEARGKFLCAGGRKLWVRGVTYGTFRPDAYGNEFHRPEAAERDFAMMAANGLNAVRTYTVPPRWMLDLALRHGLYVMAGLPWEQHVTFLDSRKTAWSIIDRMRSEARKLAGHPALLCYTVGNEIPAPIVRWHGRRKVERFIRRLYETVKAEDPDGLVTYVNYPTTEYLELPFLDFVTFNVYLERRETYEAYLARLHNLAGDRPLVMAEIGLDSRRNGEKAQAQALEWQVRASFEGGCAGAFVFSWTDEWYRGGFDIEDWDFGLTTREREPKRALLSVRQAFEEAPFQASLPWPRASVVVCSYNGGRTIRDTLEGLQALDYPGEYEVIVVDDGSTDATARIASGFPAFRLIRTENRGLSSARNTGWQNAAGEIVAYIDDDARPDPHWLTYLAATFLRTGHAAVGGPNLPPAEDGLVADCVANAPGGPNHVLLTDSVAEHIPGCNMAFRRAALEAVGGFDTQFRVAGDDVDLCWRIQERGWTIGFHPAAMVWHHRRNAVRAYWRQQKGYGKAEAMLERKWPEKYNAAGHAMWAGRIYGQGLIQHLSSLRSRVFHGVWGSAPFQSLYKPSPAPLACLTLMPEWYLITALLGCMTLLGLLWRPLLLWAGVPLALAVLTALGQAALSAARSHFGTREERWKRQGLTMYLHLMQPLARLWGRLAFGLTPWRSARLACLALPGPRRVSLWRERWCALDDMLKSLMNGLRKARAQVLPGGEFDRWDLEVRGGLLGGVRLRTAVEEHGAGKQLFRFRIWPRPSAGGAALGGLLALLGLEAAREGAYLAAGILGTSAFFLGAAVLRDCAAAAGKLLRVLKEKGEGVILAENNGDNSNI</sequence>
<keyword evidence="1" id="KW-0812">Transmembrane</keyword>
<dbReference type="Pfam" id="PF02836">
    <property type="entry name" value="Glyco_hydro_2_C"/>
    <property type="match status" value="1"/>
</dbReference>
<feature type="transmembrane region" description="Helical" evidence="1">
    <location>
        <begin position="633"/>
        <end position="654"/>
    </location>
</feature>
<dbReference type="Pfam" id="PF00535">
    <property type="entry name" value="Glycos_transf_2"/>
    <property type="match status" value="1"/>
</dbReference>
<dbReference type="Gene3D" id="3.90.550.10">
    <property type="entry name" value="Spore Coat Polysaccharide Biosynthesis Protein SpsA, Chain A"/>
    <property type="match status" value="1"/>
</dbReference>
<feature type="domain" description="Glycoside hydrolase family 2 catalytic" evidence="3">
    <location>
        <begin position="41"/>
        <end position="255"/>
    </location>
</feature>
<dbReference type="EMBL" id="JACPUR010000001">
    <property type="protein sequence ID" value="MBI3126264.1"/>
    <property type="molecule type" value="Genomic_DNA"/>
</dbReference>
<name>A0A932MKN2_UNCTE</name>
<evidence type="ECO:0000313" key="5">
    <source>
        <dbReference type="Proteomes" id="UP000782312"/>
    </source>
</evidence>
<keyword evidence="1" id="KW-0472">Membrane</keyword>
<feature type="domain" description="Glycosyltransferase 2-like" evidence="2">
    <location>
        <begin position="326"/>
        <end position="484"/>
    </location>
</feature>
<evidence type="ECO:0000313" key="4">
    <source>
        <dbReference type="EMBL" id="MBI3126264.1"/>
    </source>
</evidence>
<dbReference type="GO" id="GO:0005975">
    <property type="term" value="P:carbohydrate metabolic process"/>
    <property type="evidence" value="ECO:0007669"/>
    <property type="project" value="InterPro"/>
</dbReference>
<proteinExistence type="predicted"/>
<gene>
    <name evidence="4" type="ORF">HYZ11_01495</name>
</gene>
<comment type="caution">
    <text evidence="4">The sequence shown here is derived from an EMBL/GenBank/DDBJ whole genome shotgun (WGS) entry which is preliminary data.</text>
</comment>
<dbReference type="SUPFAM" id="SSF51445">
    <property type="entry name" value="(Trans)glycosidases"/>
    <property type="match status" value="1"/>
</dbReference>
<dbReference type="PANTHER" id="PTHR43685:SF3">
    <property type="entry name" value="SLR2126 PROTEIN"/>
    <property type="match status" value="1"/>
</dbReference>
<dbReference type="InterPro" id="IPR001173">
    <property type="entry name" value="Glyco_trans_2-like"/>
</dbReference>
<dbReference type="Proteomes" id="UP000782312">
    <property type="component" value="Unassembled WGS sequence"/>
</dbReference>
<dbReference type="InterPro" id="IPR017853">
    <property type="entry name" value="GH"/>
</dbReference>
<reference evidence="4" key="1">
    <citation type="submission" date="2020-07" db="EMBL/GenBank/DDBJ databases">
        <title>Huge and variable diversity of episymbiotic CPR bacteria and DPANN archaea in groundwater ecosystems.</title>
        <authorList>
            <person name="He C.Y."/>
            <person name="Keren R."/>
            <person name="Whittaker M."/>
            <person name="Farag I.F."/>
            <person name="Doudna J."/>
            <person name="Cate J.H.D."/>
            <person name="Banfield J.F."/>
        </authorList>
    </citation>
    <scope>NUCLEOTIDE SEQUENCE</scope>
    <source>
        <strain evidence="4">NC_groundwater_763_Ag_S-0.2um_68_21</strain>
    </source>
</reference>
<dbReference type="AlphaFoldDB" id="A0A932MKN2"/>
<dbReference type="InterPro" id="IPR006103">
    <property type="entry name" value="Glyco_hydro_2_cat"/>
</dbReference>
<feature type="transmembrane region" description="Helical" evidence="1">
    <location>
        <begin position="610"/>
        <end position="627"/>
    </location>
</feature>
<organism evidence="4 5">
    <name type="scientific">Tectimicrobiota bacterium</name>
    <dbReference type="NCBI Taxonomy" id="2528274"/>
    <lineage>
        <taxon>Bacteria</taxon>
        <taxon>Pseudomonadati</taxon>
        <taxon>Nitrospinota/Tectimicrobiota group</taxon>
        <taxon>Candidatus Tectimicrobiota</taxon>
    </lineage>
</organism>
<dbReference type="InterPro" id="IPR050834">
    <property type="entry name" value="Glycosyltransf_2"/>
</dbReference>
<evidence type="ECO:0000256" key="1">
    <source>
        <dbReference type="SAM" id="Phobius"/>
    </source>
</evidence>
<dbReference type="SUPFAM" id="SSF53448">
    <property type="entry name" value="Nucleotide-diphospho-sugar transferases"/>
    <property type="match status" value="1"/>
</dbReference>
<dbReference type="InterPro" id="IPR029044">
    <property type="entry name" value="Nucleotide-diphossugar_trans"/>
</dbReference>